<dbReference type="EMBL" id="JAFMYU010000001">
    <property type="protein sequence ID" value="MBO0929747.1"/>
    <property type="molecule type" value="Genomic_DNA"/>
</dbReference>
<accession>A0A939G3V0</accession>
<dbReference type="AlphaFoldDB" id="A0A939G3V0"/>
<feature type="signal peptide" evidence="2">
    <location>
        <begin position="1"/>
        <end position="18"/>
    </location>
</feature>
<proteinExistence type="predicted"/>
<evidence type="ECO:0000313" key="3">
    <source>
        <dbReference type="EMBL" id="MBO0929747.1"/>
    </source>
</evidence>
<sequence length="225" mass="25030">MKVNWLFLCLGLGLLACGNDTTSRTDTTAEATSVQATPANEAEDTDKNVLHQMPTSNQINEAYEAILDKADVKDPELMEVQVSFSKSISSSDRDDANLTVKMVSPQNKNKIVFYRYDFDKQQVREPVEVTLTTGIGSTEKFIDTYDGFKASLFRKSDILDFDKADDVYKDAIAKSAYGADKCYVDNLQFMYFPNGLHGRVAVQSTRSTSASKSFIVDKTGQTTLY</sequence>
<evidence type="ECO:0008006" key="5">
    <source>
        <dbReference type="Google" id="ProtNLM"/>
    </source>
</evidence>
<protein>
    <recommendedName>
        <fullName evidence="5">Lipoprotein</fullName>
    </recommendedName>
</protein>
<keyword evidence="4" id="KW-1185">Reference proteome</keyword>
<name>A0A939G3V0_9BACT</name>
<evidence type="ECO:0000256" key="1">
    <source>
        <dbReference type="SAM" id="MobiDB-lite"/>
    </source>
</evidence>
<dbReference type="Proteomes" id="UP000664795">
    <property type="component" value="Unassembled WGS sequence"/>
</dbReference>
<organism evidence="3 4">
    <name type="scientific">Fibrella aquatilis</name>
    <dbReference type="NCBI Taxonomy" id="2817059"/>
    <lineage>
        <taxon>Bacteria</taxon>
        <taxon>Pseudomonadati</taxon>
        <taxon>Bacteroidota</taxon>
        <taxon>Cytophagia</taxon>
        <taxon>Cytophagales</taxon>
        <taxon>Spirosomataceae</taxon>
        <taxon>Fibrella</taxon>
    </lineage>
</organism>
<keyword evidence="2" id="KW-0732">Signal</keyword>
<gene>
    <name evidence="3" type="ORF">J2I48_02025</name>
</gene>
<comment type="caution">
    <text evidence="3">The sequence shown here is derived from an EMBL/GenBank/DDBJ whole genome shotgun (WGS) entry which is preliminary data.</text>
</comment>
<feature type="compositionally biased region" description="Low complexity" evidence="1">
    <location>
        <begin position="23"/>
        <end position="33"/>
    </location>
</feature>
<dbReference type="RefSeq" id="WP_207333697.1">
    <property type="nucleotide sequence ID" value="NZ_JAFMYU010000001.1"/>
</dbReference>
<dbReference type="PROSITE" id="PS51257">
    <property type="entry name" value="PROKAR_LIPOPROTEIN"/>
    <property type="match status" value="1"/>
</dbReference>
<evidence type="ECO:0000313" key="4">
    <source>
        <dbReference type="Proteomes" id="UP000664795"/>
    </source>
</evidence>
<evidence type="ECO:0000256" key="2">
    <source>
        <dbReference type="SAM" id="SignalP"/>
    </source>
</evidence>
<reference evidence="3 4" key="1">
    <citation type="submission" date="2021-03" db="EMBL/GenBank/DDBJ databases">
        <title>Fibrella sp. HMF5036 genome sequencing and assembly.</title>
        <authorList>
            <person name="Kang H."/>
            <person name="Kim H."/>
            <person name="Bae S."/>
            <person name="Joh K."/>
        </authorList>
    </citation>
    <scope>NUCLEOTIDE SEQUENCE [LARGE SCALE GENOMIC DNA]</scope>
    <source>
        <strain evidence="3 4">HMF5036</strain>
    </source>
</reference>
<feature type="region of interest" description="Disordered" evidence="1">
    <location>
        <begin position="23"/>
        <end position="49"/>
    </location>
</feature>
<feature type="chain" id="PRO_5037897466" description="Lipoprotein" evidence="2">
    <location>
        <begin position="19"/>
        <end position="225"/>
    </location>
</feature>